<proteinExistence type="predicted"/>
<comment type="caution">
    <text evidence="1">The sequence shown here is derived from an EMBL/GenBank/DDBJ whole genome shotgun (WGS) entry which is preliminary data.</text>
</comment>
<dbReference type="AlphaFoldDB" id="A0A9W8TST9"/>
<dbReference type="EMBL" id="JANVFU010000027">
    <property type="protein sequence ID" value="KAJ3738558.1"/>
    <property type="molecule type" value="Genomic_DNA"/>
</dbReference>
<name>A0A9W8TST9_9AGAR</name>
<evidence type="ECO:0008006" key="3">
    <source>
        <dbReference type="Google" id="ProtNLM"/>
    </source>
</evidence>
<dbReference type="Proteomes" id="UP001142393">
    <property type="component" value="Unassembled WGS sequence"/>
</dbReference>
<accession>A0A9W8TST9</accession>
<organism evidence="1 2">
    <name type="scientific">Lentinula detonsa</name>
    <dbReference type="NCBI Taxonomy" id="2804962"/>
    <lineage>
        <taxon>Eukaryota</taxon>
        <taxon>Fungi</taxon>
        <taxon>Dikarya</taxon>
        <taxon>Basidiomycota</taxon>
        <taxon>Agaricomycotina</taxon>
        <taxon>Agaricomycetes</taxon>
        <taxon>Agaricomycetidae</taxon>
        <taxon>Agaricales</taxon>
        <taxon>Marasmiineae</taxon>
        <taxon>Omphalotaceae</taxon>
        <taxon>Lentinula</taxon>
    </lineage>
</organism>
<protein>
    <recommendedName>
        <fullName evidence="3">MFS general substrate transporter</fullName>
    </recommendedName>
</protein>
<reference evidence="1 2" key="1">
    <citation type="journal article" date="2023" name="Proc. Natl. Acad. Sci. U.S.A.">
        <title>A global phylogenomic analysis of the shiitake genus Lentinula.</title>
        <authorList>
            <person name="Sierra-Patev S."/>
            <person name="Min B."/>
            <person name="Naranjo-Ortiz M."/>
            <person name="Looney B."/>
            <person name="Konkel Z."/>
            <person name="Slot J.C."/>
            <person name="Sakamoto Y."/>
            <person name="Steenwyk J.L."/>
            <person name="Rokas A."/>
            <person name="Carro J."/>
            <person name="Camarero S."/>
            <person name="Ferreira P."/>
            <person name="Molpeceres G."/>
            <person name="Ruiz-Duenas F.J."/>
            <person name="Serrano A."/>
            <person name="Henrissat B."/>
            <person name="Drula E."/>
            <person name="Hughes K.W."/>
            <person name="Mata J.L."/>
            <person name="Ishikawa N.K."/>
            <person name="Vargas-Isla R."/>
            <person name="Ushijima S."/>
            <person name="Smith C.A."/>
            <person name="Donoghue J."/>
            <person name="Ahrendt S."/>
            <person name="Andreopoulos W."/>
            <person name="He G."/>
            <person name="LaButti K."/>
            <person name="Lipzen A."/>
            <person name="Ng V."/>
            <person name="Riley R."/>
            <person name="Sandor L."/>
            <person name="Barry K."/>
            <person name="Martinez A.T."/>
            <person name="Xiao Y."/>
            <person name="Gibbons J.G."/>
            <person name="Terashima K."/>
            <person name="Grigoriev I.V."/>
            <person name="Hibbett D."/>
        </authorList>
    </citation>
    <scope>NUCLEOTIDE SEQUENCE [LARGE SCALE GENOMIC DNA]</scope>
    <source>
        <strain evidence="1 2">TFB7810</strain>
    </source>
</reference>
<evidence type="ECO:0000313" key="1">
    <source>
        <dbReference type="EMBL" id="KAJ3738558.1"/>
    </source>
</evidence>
<keyword evidence="2" id="KW-1185">Reference proteome</keyword>
<evidence type="ECO:0000313" key="2">
    <source>
        <dbReference type="Proteomes" id="UP001142393"/>
    </source>
</evidence>
<gene>
    <name evidence="1" type="ORF">DFH05DRAFT_1464566</name>
</gene>
<sequence length="104" mass="11765">MASKDDPEHQLGSQNEGELERINDISLWQTIPLITSCTLAMLRLAAYDGERSEIPQAALDWVGAANLLSNRWLLLISGRLADLYGRKKTQSHLTHYEASKVWSW</sequence>